<proteinExistence type="predicted"/>
<dbReference type="PANTHER" id="PTHR39650:SF1">
    <property type="entry name" value="CDP-ARCHAEOL SYNTHASE"/>
    <property type="match status" value="1"/>
</dbReference>
<dbReference type="AlphaFoldDB" id="A0A7J4IUC6"/>
<keyword evidence="1" id="KW-1133">Transmembrane helix</keyword>
<protein>
    <submittedName>
        <fullName evidence="2">CDP-2,3-bis-(O-geranylgeranyl)-sn-glycerol synthase</fullName>
        <ecNumber evidence="2">2.7.7.67</ecNumber>
    </submittedName>
</protein>
<dbReference type="EMBL" id="DUFG01000017">
    <property type="protein sequence ID" value="HIH08394.1"/>
    <property type="molecule type" value="Genomic_DNA"/>
</dbReference>
<keyword evidence="1" id="KW-0812">Transmembrane</keyword>
<dbReference type="EC" id="2.7.7.67" evidence="2"/>
<dbReference type="GO" id="GO:0043338">
    <property type="term" value="F:CDP-2,3-bis-(O-geranylgeranyl)-sn-glycerol synthase activity"/>
    <property type="evidence" value="ECO:0007669"/>
    <property type="project" value="UniProtKB-EC"/>
</dbReference>
<evidence type="ECO:0000256" key="1">
    <source>
        <dbReference type="SAM" id="Phobius"/>
    </source>
</evidence>
<name>A0A7J4IUC6_9ARCH</name>
<feature type="transmembrane region" description="Helical" evidence="1">
    <location>
        <begin position="13"/>
        <end position="33"/>
    </location>
</feature>
<feature type="transmembrane region" description="Helical" evidence="1">
    <location>
        <begin position="147"/>
        <end position="166"/>
    </location>
</feature>
<dbReference type="Proteomes" id="UP000577419">
    <property type="component" value="Unassembled WGS sequence"/>
</dbReference>
<feature type="transmembrane region" description="Helical" evidence="1">
    <location>
        <begin position="88"/>
        <end position="108"/>
    </location>
</feature>
<keyword evidence="2" id="KW-0548">Nucleotidyltransferase</keyword>
<accession>A0A7J4IUC6</accession>
<keyword evidence="2" id="KW-0808">Transferase</keyword>
<reference evidence="3" key="1">
    <citation type="journal article" date="2020" name="bioRxiv">
        <title>A rank-normalized archaeal taxonomy based on genome phylogeny resolves widespread incomplete and uneven classifications.</title>
        <authorList>
            <person name="Rinke C."/>
            <person name="Chuvochina M."/>
            <person name="Mussig A.J."/>
            <person name="Chaumeil P.-A."/>
            <person name="Waite D.W."/>
            <person name="Whitman W.B."/>
            <person name="Parks D.H."/>
            <person name="Hugenholtz P."/>
        </authorList>
    </citation>
    <scope>NUCLEOTIDE SEQUENCE [LARGE SCALE GENOMIC DNA]</scope>
</reference>
<dbReference type="InterPro" id="IPR032690">
    <property type="entry name" value="CarS"/>
</dbReference>
<evidence type="ECO:0000313" key="3">
    <source>
        <dbReference type="Proteomes" id="UP000577419"/>
    </source>
</evidence>
<feature type="transmembrane region" description="Helical" evidence="1">
    <location>
        <begin position="54"/>
        <end position="76"/>
    </location>
</feature>
<dbReference type="NCBIfam" id="NF003114">
    <property type="entry name" value="PRK04032.1"/>
    <property type="match status" value="1"/>
</dbReference>
<keyword evidence="1" id="KW-0472">Membrane</keyword>
<sequence>MRRDQVSDAIIKILLYIAPMYLANSTAMLFGGKKPLDLNKKFFDGKPILGKGKTFRGTAIGVLIGSATALAVSVLFEQQTLLLSENYLALGVLLSAGAIAGDIIASFFKRRNSIPQGTQVLFLDQLDFVFGGMIAGSIYYVPDFFEIIVISVLTLIIHKLSNFFAFKAKLKNVPW</sequence>
<organism evidence="2 3">
    <name type="scientific">Candidatus Iainarchaeum sp</name>
    <dbReference type="NCBI Taxonomy" id="3101447"/>
    <lineage>
        <taxon>Archaea</taxon>
        <taxon>Candidatus Iainarchaeota</taxon>
        <taxon>Candidatus Iainarchaeia</taxon>
        <taxon>Candidatus Iainarchaeales</taxon>
        <taxon>Candidatus Iainarchaeaceae</taxon>
        <taxon>Candidatus Iainarchaeum</taxon>
    </lineage>
</organism>
<dbReference type="PANTHER" id="PTHR39650">
    <property type="entry name" value="CDP-ARCHAEOL SYNTHASE"/>
    <property type="match status" value="1"/>
</dbReference>
<comment type="caution">
    <text evidence="2">The sequence shown here is derived from an EMBL/GenBank/DDBJ whole genome shotgun (WGS) entry which is preliminary data.</text>
</comment>
<gene>
    <name evidence="2" type="ORF">HA237_03420</name>
</gene>
<dbReference type="Pfam" id="PF01864">
    <property type="entry name" value="CarS-like"/>
    <property type="match status" value="1"/>
</dbReference>
<evidence type="ECO:0000313" key="2">
    <source>
        <dbReference type="EMBL" id="HIH08394.1"/>
    </source>
</evidence>